<evidence type="ECO:0000313" key="6">
    <source>
        <dbReference type="EMBL" id="EPS59748.1"/>
    </source>
</evidence>
<dbReference type="GO" id="GO:0008270">
    <property type="term" value="F:zinc ion binding"/>
    <property type="evidence" value="ECO:0007669"/>
    <property type="project" value="UniProtKB-KW"/>
</dbReference>
<dbReference type="EMBL" id="AUSU01008110">
    <property type="protein sequence ID" value="EPS59748.1"/>
    <property type="molecule type" value="Genomic_DNA"/>
</dbReference>
<proteinExistence type="predicted"/>
<dbReference type="PANTHER" id="PTHR31717:SF131">
    <property type="entry name" value="ZINC FINGER PROTEIN CONSTANS-LIKE 9"/>
    <property type="match status" value="1"/>
</dbReference>
<dbReference type="PANTHER" id="PTHR31717">
    <property type="entry name" value="ZINC FINGER PROTEIN CONSTANS-LIKE 10"/>
    <property type="match status" value="1"/>
</dbReference>
<evidence type="ECO:0000313" key="7">
    <source>
        <dbReference type="Proteomes" id="UP000015453"/>
    </source>
</evidence>
<dbReference type="InterPro" id="IPR000315">
    <property type="entry name" value="Znf_B-box"/>
</dbReference>
<keyword evidence="3" id="KW-0862">Zinc</keyword>
<feature type="domain" description="B box-type" evidence="5">
    <location>
        <begin position="8"/>
        <end position="51"/>
    </location>
</feature>
<evidence type="ECO:0000259" key="5">
    <source>
        <dbReference type="PROSITE" id="PS50119"/>
    </source>
</evidence>
<protein>
    <recommendedName>
        <fullName evidence="5">B box-type domain-containing protein</fullName>
    </recommendedName>
</protein>
<dbReference type="CDD" id="cd19821">
    <property type="entry name" value="Bbox1_BBX-like"/>
    <property type="match status" value="1"/>
</dbReference>
<keyword evidence="1" id="KW-0479">Metal-binding</keyword>
<evidence type="ECO:0000256" key="2">
    <source>
        <dbReference type="ARBA" id="ARBA00022771"/>
    </source>
</evidence>
<gene>
    <name evidence="6" type="ORF">M569_15057</name>
</gene>
<name>S8DAM2_9LAMI</name>
<evidence type="ECO:0000256" key="3">
    <source>
        <dbReference type="ARBA" id="ARBA00022833"/>
    </source>
</evidence>
<feature type="non-terminal residue" evidence="6">
    <location>
        <position position="114"/>
    </location>
</feature>
<feature type="domain" description="B box-type" evidence="5">
    <location>
        <begin position="47"/>
        <end position="95"/>
    </location>
</feature>
<dbReference type="OrthoDB" id="153872at2759"/>
<comment type="caution">
    <text evidence="6">The sequence shown here is derived from an EMBL/GenBank/DDBJ whole genome shotgun (WGS) entry which is preliminary data.</text>
</comment>
<evidence type="ECO:0000256" key="1">
    <source>
        <dbReference type="ARBA" id="ARBA00022723"/>
    </source>
</evidence>
<dbReference type="AlphaFoldDB" id="S8DAM2"/>
<keyword evidence="7" id="KW-1185">Reference proteome</keyword>
<dbReference type="Proteomes" id="UP000015453">
    <property type="component" value="Unassembled WGS sequence"/>
</dbReference>
<dbReference type="InterPro" id="IPR049808">
    <property type="entry name" value="CONSTANS-like_Bbox1"/>
</dbReference>
<dbReference type="SMART" id="SM00336">
    <property type="entry name" value="BBOX"/>
    <property type="match status" value="1"/>
</dbReference>
<feature type="non-terminal residue" evidence="6">
    <location>
        <position position="1"/>
    </location>
</feature>
<organism evidence="6 7">
    <name type="scientific">Genlisea aurea</name>
    <dbReference type="NCBI Taxonomy" id="192259"/>
    <lineage>
        <taxon>Eukaryota</taxon>
        <taxon>Viridiplantae</taxon>
        <taxon>Streptophyta</taxon>
        <taxon>Embryophyta</taxon>
        <taxon>Tracheophyta</taxon>
        <taxon>Spermatophyta</taxon>
        <taxon>Magnoliopsida</taxon>
        <taxon>eudicotyledons</taxon>
        <taxon>Gunneridae</taxon>
        <taxon>Pentapetalae</taxon>
        <taxon>asterids</taxon>
        <taxon>lamiids</taxon>
        <taxon>Lamiales</taxon>
        <taxon>Lentibulariaceae</taxon>
        <taxon>Genlisea</taxon>
    </lineage>
</organism>
<accession>S8DAM2</accession>
<reference evidence="6 7" key="1">
    <citation type="journal article" date="2013" name="BMC Genomics">
        <title>The miniature genome of a carnivorous plant Genlisea aurea contains a low number of genes and short non-coding sequences.</title>
        <authorList>
            <person name="Leushkin E.V."/>
            <person name="Sutormin R.A."/>
            <person name="Nabieva E.R."/>
            <person name="Penin A.A."/>
            <person name="Kondrashov A.S."/>
            <person name="Logacheva M.D."/>
        </authorList>
    </citation>
    <scope>NUCLEOTIDE SEQUENCE [LARGE SCALE GENOMIC DNA]</scope>
</reference>
<keyword evidence="2 4" id="KW-0863">Zinc-finger</keyword>
<sequence>SAEVMGYLCEYCGERRSVVYCRSDMAGLCLSCDSKVHSANALSRRHSRTLICERCASQPAFVRCIDERATLCQSCDWMEHHQGASSSPPHTREAVCWYSSCPSASELSSIWPFL</sequence>
<evidence type="ECO:0000256" key="4">
    <source>
        <dbReference type="PROSITE-ProRule" id="PRU00024"/>
    </source>
</evidence>
<dbReference type="PROSITE" id="PS50119">
    <property type="entry name" value="ZF_BBOX"/>
    <property type="match status" value="2"/>
</dbReference>